<evidence type="ECO:0000256" key="2">
    <source>
        <dbReference type="HAMAP-Rule" id="MF_01539"/>
    </source>
</evidence>
<protein>
    <recommendedName>
        <fullName evidence="2">tRNA(Met) cytidine acetate ligase</fullName>
        <ecNumber evidence="2">6.3.4.-</ecNumber>
    </recommendedName>
</protein>
<dbReference type="AlphaFoldDB" id="A0A9Q4A9Z0"/>
<evidence type="ECO:0000256" key="1">
    <source>
        <dbReference type="ARBA" id="ARBA00022694"/>
    </source>
</evidence>
<reference evidence="3" key="1">
    <citation type="submission" date="2022-01" db="EMBL/GenBank/DDBJ databases">
        <title>Collection of gut derived symbiotic bacterial strains cultured from healthy donors.</title>
        <authorList>
            <person name="Lin H."/>
            <person name="Kohout C."/>
            <person name="Waligurski E."/>
            <person name="Pamer E.G."/>
        </authorList>
    </citation>
    <scope>NUCLEOTIDE SEQUENCE</scope>
    <source>
        <strain evidence="3">MSK.14.39</strain>
    </source>
</reference>
<keyword evidence="2" id="KW-0547">Nucleotide-binding</keyword>
<evidence type="ECO:0000313" key="3">
    <source>
        <dbReference type="EMBL" id="MCG4563974.1"/>
    </source>
</evidence>
<sequence length="420" mass="48996">MKVLGIISEYNPFHYGHLYHLEKSKKITGCNFSIAVMSGSFVQRGEPSFIDKWTKTKIAIDSGIDLVLELPSIFSVQSAELFAYGGVKLLDSLNIVDYISFGSELGELEILKFIAEIFAREPYYFKLMLKKYLDEGNSYSVSRSLALESFLKKDGRNKCNYTNILKSPNNILAIEYLKALYILNSNIKPFTIKRVGSDYKETLFNNKYSSATSIRNKILKGDLKEIKNYLPEATYYHINQYLNEYDSFNTMENYSHILLYLLRTIDKNSLSKIMDIEDGLENRLINYGFKYNNITQIINNTITKRYPKTRIQRILIHLLMGINKDIFLELKNTYPQYIRVLGMNNKGMNILNKIKQNTNISIINKFADYKKENNLQLHKMIYYDKKSTDLYFLGLQKEKSRISNLDYLKSPYIKNSRTNF</sequence>
<dbReference type="PANTHER" id="PTHR37825:SF1">
    <property type="entry name" value="TRNA(MET) CYTIDINE ACETATE LIGASE"/>
    <property type="match status" value="1"/>
</dbReference>
<keyword evidence="2" id="KW-0963">Cytoplasm</keyword>
<keyword evidence="1 2" id="KW-0819">tRNA processing</keyword>
<feature type="binding site" evidence="2">
    <location>
        <position position="169"/>
    </location>
    <ligand>
        <name>ATP</name>
        <dbReference type="ChEBI" id="CHEBI:30616"/>
    </ligand>
</feature>
<comment type="catalytic activity">
    <reaction evidence="2">
        <text>cytidine(34) in elongator tRNA(Met) + acetate + ATP = N(4)-acetylcytidine(34) in elongator tRNA(Met) + AMP + diphosphate</text>
        <dbReference type="Rhea" id="RHEA:58144"/>
        <dbReference type="Rhea" id="RHEA-COMP:10693"/>
        <dbReference type="Rhea" id="RHEA-COMP:10694"/>
        <dbReference type="ChEBI" id="CHEBI:30089"/>
        <dbReference type="ChEBI" id="CHEBI:30616"/>
        <dbReference type="ChEBI" id="CHEBI:33019"/>
        <dbReference type="ChEBI" id="CHEBI:74900"/>
        <dbReference type="ChEBI" id="CHEBI:82748"/>
        <dbReference type="ChEBI" id="CHEBI:456215"/>
    </reaction>
</comment>
<keyword evidence="2" id="KW-0820">tRNA-binding</keyword>
<comment type="caution">
    <text evidence="2">Lacks conserved residue(s) required for the propagation of feature annotation.</text>
</comment>
<dbReference type="GO" id="GO:0005737">
    <property type="term" value="C:cytoplasm"/>
    <property type="evidence" value="ECO:0007669"/>
    <property type="project" value="UniProtKB-SubCell"/>
</dbReference>
<dbReference type="GO" id="GO:0005524">
    <property type="term" value="F:ATP binding"/>
    <property type="evidence" value="ECO:0007669"/>
    <property type="project" value="UniProtKB-KW"/>
</dbReference>
<dbReference type="InterPro" id="IPR014729">
    <property type="entry name" value="Rossmann-like_a/b/a_fold"/>
</dbReference>
<comment type="similarity">
    <text evidence="2">Belongs to the TmcAL family.</text>
</comment>
<dbReference type="GO" id="GO:0006400">
    <property type="term" value="P:tRNA modification"/>
    <property type="evidence" value="ECO:0007669"/>
    <property type="project" value="UniProtKB-UniRule"/>
</dbReference>
<gene>
    <name evidence="2" type="primary">tmcAL</name>
    <name evidence="3" type="ORF">L0P62_00785</name>
</gene>
<proteinExistence type="inferred from homology"/>
<organism evidence="3 4">
    <name type="scientific">Anaerosalibacter bizertensis</name>
    <dbReference type="NCBI Taxonomy" id="932217"/>
    <lineage>
        <taxon>Bacteria</taxon>
        <taxon>Bacillati</taxon>
        <taxon>Bacillota</taxon>
        <taxon>Tissierellia</taxon>
        <taxon>Tissierellales</taxon>
        <taxon>Sporanaerobacteraceae</taxon>
        <taxon>Anaerosalibacter</taxon>
    </lineage>
</organism>
<keyword evidence="2" id="KW-0436">Ligase</keyword>
<evidence type="ECO:0000313" key="4">
    <source>
        <dbReference type="Proteomes" id="UP001108123"/>
    </source>
</evidence>
<feature type="binding site" evidence="2">
    <location>
        <position position="102"/>
    </location>
    <ligand>
        <name>ATP</name>
        <dbReference type="ChEBI" id="CHEBI:30616"/>
    </ligand>
</feature>
<dbReference type="NCBIfam" id="NF010191">
    <property type="entry name" value="PRK13670.1"/>
    <property type="match status" value="1"/>
</dbReference>
<accession>A0A9Q4A9Z0</accession>
<keyword evidence="4" id="KW-1185">Reference proteome</keyword>
<dbReference type="HAMAP" id="MF_01539">
    <property type="entry name" value="TmcAL"/>
    <property type="match status" value="1"/>
</dbReference>
<name>A0A9Q4A9Z0_9FIRM</name>
<feature type="binding site" evidence="2">
    <location>
        <begin position="7"/>
        <end position="20"/>
    </location>
    <ligand>
        <name>ATP</name>
        <dbReference type="ChEBI" id="CHEBI:30616"/>
    </ligand>
</feature>
<dbReference type="InterPro" id="IPR008513">
    <property type="entry name" value="tRNA(Met)_cyd_acetate_ligase"/>
</dbReference>
<dbReference type="PANTHER" id="PTHR37825">
    <property type="entry name" value="TRNA(MET) CYTIDINE ACETATE LIGASE"/>
    <property type="match status" value="1"/>
</dbReference>
<comment type="subcellular location">
    <subcellularLocation>
        <location evidence="2">Cytoplasm</location>
    </subcellularLocation>
</comment>
<keyword evidence="2" id="KW-0694">RNA-binding</keyword>
<keyword evidence="2" id="KW-0067">ATP-binding</keyword>
<dbReference type="Gene3D" id="3.40.50.620">
    <property type="entry name" value="HUPs"/>
    <property type="match status" value="1"/>
</dbReference>
<dbReference type="SUPFAM" id="SSF52374">
    <property type="entry name" value="Nucleotidylyl transferase"/>
    <property type="match status" value="1"/>
</dbReference>
<dbReference type="EC" id="6.3.4.-" evidence="2"/>
<feature type="binding site" evidence="2">
    <location>
        <position position="194"/>
    </location>
    <ligand>
        <name>ATP</name>
        <dbReference type="ChEBI" id="CHEBI:30616"/>
    </ligand>
</feature>
<dbReference type="EMBL" id="JAKNID010000002">
    <property type="protein sequence ID" value="MCG4563974.1"/>
    <property type="molecule type" value="Genomic_DNA"/>
</dbReference>
<dbReference type="Proteomes" id="UP001108123">
    <property type="component" value="Unassembled WGS sequence"/>
</dbReference>
<dbReference type="RefSeq" id="WP_226807440.1">
    <property type="nucleotide sequence ID" value="NZ_JAJBNW010000004.1"/>
</dbReference>
<comment type="function">
    <text evidence="2">Catalyzes the formation of N(4)-acetylcytidine (ac(4)C) at the wobble position of elongator tRNA(Met), using acetate and ATP as substrates. First activates an acetate ion to form acetyladenylate (Ac-AMP) and then transfers the acetyl group to tRNA to form ac(4)C34.</text>
</comment>
<dbReference type="GO" id="GO:0000049">
    <property type="term" value="F:tRNA binding"/>
    <property type="evidence" value="ECO:0007669"/>
    <property type="project" value="UniProtKB-KW"/>
</dbReference>
<dbReference type="Pfam" id="PF05636">
    <property type="entry name" value="HIGH_NTase1"/>
    <property type="match status" value="1"/>
</dbReference>
<comment type="caution">
    <text evidence="3">The sequence shown here is derived from an EMBL/GenBank/DDBJ whole genome shotgun (WGS) entry which is preliminary data.</text>
</comment>
<dbReference type="GO" id="GO:0016879">
    <property type="term" value="F:ligase activity, forming carbon-nitrogen bonds"/>
    <property type="evidence" value="ECO:0007669"/>
    <property type="project" value="UniProtKB-UniRule"/>
</dbReference>